<comment type="caution">
    <text evidence="5">The sequence shown here is derived from an EMBL/GenBank/DDBJ whole genome shotgun (WGS) entry which is preliminary data.</text>
</comment>
<dbReference type="PROSITE" id="PS50007">
    <property type="entry name" value="PIPLC_X_DOMAIN"/>
    <property type="match status" value="1"/>
</dbReference>
<dbReference type="CDD" id="cd02440">
    <property type="entry name" value="AdoMet_MTases"/>
    <property type="match status" value="1"/>
</dbReference>
<dbReference type="Proteomes" id="UP000004521">
    <property type="component" value="Chromosome II"/>
</dbReference>
<name>A0AAV3ENX5_ALIFS</name>
<dbReference type="InterPro" id="IPR041698">
    <property type="entry name" value="Methyltransf_25"/>
</dbReference>
<accession>A0AAV3ENX5</accession>
<organism evidence="5 6">
    <name type="scientific">Aliivibrio fischeri SR5</name>
    <dbReference type="NCBI Taxonomy" id="1088719"/>
    <lineage>
        <taxon>Bacteria</taxon>
        <taxon>Pseudomonadati</taxon>
        <taxon>Pseudomonadota</taxon>
        <taxon>Gammaproteobacteria</taxon>
        <taxon>Vibrionales</taxon>
        <taxon>Vibrionaceae</taxon>
        <taxon>Aliivibrio</taxon>
    </lineage>
</organism>
<evidence type="ECO:0000313" key="6">
    <source>
        <dbReference type="Proteomes" id="UP000004521"/>
    </source>
</evidence>
<dbReference type="PANTHER" id="PTHR43861">
    <property type="entry name" value="TRANS-ACONITATE 2-METHYLTRANSFERASE-RELATED"/>
    <property type="match status" value="1"/>
</dbReference>
<dbReference type="PANTHER" id="PTHR43861:SF1">
    <property type="entry name" value="TRANS-ACONITATE 2-METHYLTRANSFERASE"/>
    <property type="match status" value="1"/>
</dbReference>
<sequence length="496" mass="57347">MYYKVIIAQSLKNAVYADIFHSIVTNSGCSAKVSNTTQINCIKTQVQVSSMNNTVQNIYEKDLTQISSAVSTTNSSLDKHSINISAYIQQPSKVESKAETFTEMLPLYLPILISAGTLIFVIYKHGQDLLENRARKEQEELENRIKKFLAPLKELREESKLLYEIFAVELKKEYFEEHKEHFRTIRFLCDHGKDKLTPADSAILDEIIAVSRANITLIEAEVGSVNSPALSNLLGKLCAHFRAMELASKQKLAGCSEKLEALVFPLEIDGAIENEIRYVNECLEELKEPKKKKKWRNIMKSKSGTIKYYDTHAESYYLQTNHIDMSSSYDRFRRLIPRHCHILDAGCGVGRDTRYFMSKGYKVYSFDLSDKMVEITKKYPFAFCKKMAFSEVDFYEEFDAIWANASLLHVPKKELKDVMTRLLKSLKINGHMYASFKTPKNFIPRDNRDFIFHTEAELHELMVDTLNMELIESWEQHKNNNPANESFMNYIWKRCV</sequence>
<feature type="coiled-coil region" evidence="3">
    <location>
        <begin position="127"/>
        <end position="158"/>
    </location>
</feature>
<dbReference type="Gene3D" id="3.40.50.150">
    <property type="entry name" value="Vaccinia Virus protein VP39"/>
    <property type="match status" value="1"/>
</dbReference>
<evidence type="ECO:0000313" key="5">
    <source>
        <dbReference type="EMBL" id="EHN68651.1"/>
    </source>
</evidence>
<gene>
    <name evidence="5" type="ORF">VFSR5_A0549</name>
</gene>
<proteinExistence type="predicted"/>
<reference evidence="5 6" key="1">
    <citation type="journal article" date="2012" name="J. Bacteriol.">
        <title>Draft Genome Sequence of Vibrio fischeri SR5, a Strain Isolated from the Light Organ of the Mediterranean Squid Sepiola robusta.</title>
        <authorList>
            <person name="Gyllborg M.C."/>
            <person name="Sahl J.W."/>
            <person name="Cronin D.C.III."/>
            <person name="Rasko D.A."/>
            <person name="Mandel M.J."/>
        </authorList>
    </citation>
    <scope>NUCLEOTIDE SEQUENCE [LARGE SCALE GENOMIC DNA]</scope>
    <source>
        <strain evidence="5 6">SR5</strain>
    </source>
</reference>
<evidence type="ECO:0000256" key="2">
    <source>
        <dbReference type="ARBA" id="ARBA00022679"/>
    </source>
</evidence>
<dbReference type="GO" id="GO:0032259">
    <property type="term" value="P:methylation"/>
    <property type="evidence" value="ECO:0007669"/>
    <property type="project" value="UniProtKB-KW"/>
</dbReference>
<evidence type="ECO:0000256" key="3">
    <source>
        <dbReference type="SAM" id="Coils"/>
    </source>
</evidence>
<keyword evidence="2" id="KW-0808">Transferase</keyword>
<protein>
    <submittedName>
        <fullName evidence="5">Methyltransferase</fullName>
    </submittedName>
</protein>
<dbReference type="InterPro" id="IPR029063">
    <property type="entry name" value="SAM-dependent_MTases_sf"/>
</dbReference>
<dbReference type="EMBL" id="AHIH01000011">
    <property type="protein sequence ID" value="EHN68651.1"/>
    <property type="molecule type" value="Genomic_DNA"/>
</dbReference>
<dbReference type="AlphaFoldDB" id="A0AAV3ENX5"/>
<dbReference type="SUPFAM" id="SSF53335">
    <property type="entry name" value="S-adenosyl-L-methionine-dependent methyltransferases"/>
    <property type="match status" value="1"/>
</dbReference>
<dbReference type="RefSeq" id="WP_005422755.1">
    <property type="nucleotide sequence ID" value="NZ_CM001401.1"/>
</dbReference>
<dbReference type="GO" id="GO:0008168">
    <property type="term" value="F:methyltransferase activity"/>
    <property type="evidence" value="ECO:0007669"/>
    <property type="project" value="UniProtKB-KW"/>
</dbReference>
<dbReference type="Pfam" id="PF13649">
    <property type="entry name" value="Methyltransf_25"/>
    <property type="match status" value="1"/>
</dbReference>
<feature type="domain" description="Methyltransferase" evidence="4">
    <location>
        <begin position="342"/>
        <end position="430"/>
    </location>
</feature>
<keyword evidence="1 5" id="KW-0489">Methyltransferase</keyword>
<evidence type="ECO:0000256" key="1">
    <source>
        <dbReference type="ARBA" id="ARBA00022603"/>
    </source>
</evidence>
<keyword evidence="3" id="KW-0175">Coiled coil</keyword>
<evidence type="ECO:0000259" key="4">
    <source>
        <dbReference type="Pfam" id="PF13649"/>
    </source>
</evidence>